<feature type="domain" description="Aminoglycoside phosphotransferase" evidence="1">
    <location>
        <begin position="17"/>
        <end position="258"/>
    </location>
</feature>
<dbReference type="AlphaFoldDB" id="A0A5R9DVY6"/>
<keyword evidence="2" id="KW-0808">Transferase</keyword>
<dbReference type="InterPro" id="IPR051678">
    <property type="entry name" value="AGP_Transferase"/>
</dbReference>
<dbReference type="InterPro" id="IPR011009">
    <property type="entry name" value="Kinase-like_dom_sf"/>
</dbReference>
<dbReference type="Gene3D" id="3.90.1200.10">
    <property type="match status" value="1"/>
</dbReference>
<dbReference type="PANTHER" id="PTHR21310">
    <property type="entry name" value="AMINOGLYCOSIDE PHOSPHOTRANSFERASE-RELATED-RELATED"/>
    <property type="match status" value="1"/>
</dbReference>
<name>A0A5R9DVY6_9LACT</name>
<dbReference type="RefSeq" id="WP_138404172.1">
    <property type="nucleotide sequence ID" value="NZ_VBSP01000010.1"/>
</dbReference>
<dbReference type="Gene3D" id="3.30.200.20">
    <property type="entry name" value="Phosphorylase Kinase, domain 1"/>
    <property type="match status" value="1"/>
</dbReference>
<dbReference type="PANTHER" id="PTHR21310:SF15">
    <property type="entry name" value="AMINOGLYCOSIDE PHOSPHOTRANSFERASE DOMAIN-CONTAINING PROTEIN"/>
    <property type="match status" value="1"/>
</dbReference>
<evidence type="ECO:0000313" key="2">
    <source>
        <dbReference type="EMBL" id="TLQ41792.1"/>
    </source>
</evidence>
<evidence type="ECO:0000313" key="3">
    <source>
        <dbReference type="Proteomes" id="UP000306420"/>
    </source>
</evidence>
<protein>
    <submittedName>
        <fullName evidence="2">Phosphotransferase</fullName>
    </submittedName>
</protein>
<accession>A0A5R9DVY6</accession>
<dbReference type="CDD" id="cd05152">
    <property type="entry name" value="MPH2"/>
    <property type="match status" value="1"/>
</dbReference>
<evidence type="ECO:0000259" key="1">
    <source>
        <dbReference type="Pfam" id="PF01636"/>
    </source>
</evidence>
<sequence length="293" mass="33489">MIELAKKNGIQLKEETLQDVNIGLDFKVVIAEDINGQEWILRVPRRRDVFLKAQAEKKILELVNENTKSIQVPNWEVFTEELIAYKSLEGQPAVTTDSVTQETSWVFDVNQVPAEFTKSLAKVMVEIHSISKEKVVEAGLRVDSKDQLQELMRERINRVKENYVVHESLLNRWEAWLSQDDLWPKETGFIHGDLYPGHILIDSNSNVIGIIDWTEAKHTDISNDFTAHYLLFGEAELENLIQEYKAAGGYTWPKMKEHIIELLSTQAITIAEFAETSGSEDYNKAAQDMLSQG</sequence>
<dbReference type="GO" id="GO:0016740">
    <property type="term" value="F:transferase activity"/>
    <property type="evidence" value="ECO:0007669"/>
    <property type="project" value="UniProtKB-KW"/>
</dbReference>
<proteinExistence type="predicted"/>
<reference evidence="2 3" key="1">
    <citation type="submission" date="2019-05" db="EMBL/GenBank/DDBJ databases">
        <title>The metagenome of a microbial culture collection derived from dairy environment covers the genomic content of the human microbiome.</title>
        <authorList>
            <person name="Roder T."/>
            <person name="Wuthrich D."/>
            <person name="Sattari Z."/>
            <person name="Von Ah U."/>
            <person name="Bar C."/>
            <person name="Ronchi F."/>
            <person name="Macpherson A.J."/>
            <person name="Ganal-Vonarburg S.C."/>
            <person name="Bruggmann R."/>
            <person name="Vergeres G."/>
        </authorList>
    </citation>
    <scope>NUCLEOTIDE SEQUENCE [LARGE SCALE GENOMIC DNA]</scope>
    <source>
        <strain evidence="2 3">FAM 24227</strain>
    </source>
</reference>
<dbReference type="Proteomes" id="UP000306420">
    <property type="component" value="Unassembled WGS sequence"/>
</dbReference>
<dbReference type="SUPFAM" id="SSF56112">
    <property type="entry name" value="Protein kinase-like (PK-like)"/>
    <property type="match status" value="1"/>
</dbReference>
<dbReference type="InterPro" id="IPR002575">
    <property type="entry name" value="Aminoglycoside_PTrfase"/>
</dbReference>
<dbReference type="Pfam" id="PF01636">
    <property type="entry name" value="APH"/>
    <property type="match status" value="1"/>
</dbReference>
<comment type="caution">
    <text evidence="2">The sequence shown here is derived from an EMBL/GenBank/DDBJ whole genome shotgun (WGS) entry which is preliminary data.</text>
</comment>
<dbReference type="EMBL" id="VBSP01000010">
    <property type="protein sequence ID" value="TLQ41792.1"/>
    <property type="molecule type" value="Genomic_DNA"/>
</dbReference>
<gene>
    <name evidence="2" type="ORF">FEZ33_04305</name>
</gene>
<dbReference type="OrthoDB" id="3806873at2"/>
<organism evidence="2 3">
    <name type="scientific">Ruoffia tabacinasalis</name>
    <dbReference type="NCBI Taxonomy" id="87458"/>
    <lineage>
        <taxon>Bacteria</taxon>
        <taxon>Bacillati</taxon>
        <taxon>Bacillota</taxon>
        <taxon>Bacilli</taxon>
        <taxon>Lactobacillales</taxon>
        <taxon>Aerococcaceae</taxon>
        <taxon>Ruoffia</taxon>
    </lineage>
</organism>